<proteinExistence type="predicted"/>
<keyword evidence="12" id="KW-1185">Reference proteome</keyword>
<feature type="compositionally biased region" description="Low complexity" evidence="9">
    <location>
        <begin position="780"/>
        <end position="789"/>
    </location>
</feature>
<dbReference type="FunFam" id="3.30.160.60:FF:001573">
    <property type="entry name" value="Zinc finger protein 407"/>
    <property type="match status" value="1"/>
</dbReference>
<dbReference type="Pfam" id="PF13912">
    <property type="entry name" value="zf-C2H2_6"/>
    <property type="match status" value="1"/>
</dbReference>
<feature type="domain" description="C2H2-type" evidence="10">
    <location>
        <begin position="216"/>
        <end position="244"/>
    </location>
</feature>
<dbReference type="GO" id="GO:0003677">
    <property type="term" value="F:DNA binding"/>
    <property type="evidence" value="ECO:0007669"/>
    <property type="project" value="UniProtKB-KW"/>
</dbReference>
<accession>A0A3R7ME52</accession>
<evidence type="ECO:0000256" key="8">
    <source>
        <dbReference type="PROSITE-ProRule" id="PRU00042"/>
    </source>
</evidence>
<dbReference type="Pfam" id="PF00096">
    <property type="entry name" value="zf-C2H2"/>
    <property type="match status" value="5"/>
</dbReference>
<evidence type="ECO:0000256" key="5">
    <source>
        <dbReference type="ARBA" id="ARBA00022833"/>
    </source>
</evidence>
<feature type="domain" description="C2H2-type" evidence="10">
    <location>
        <begin position="728"/>
        <end position="755"/>
    </location>
</feature>
<feature type="region of interest" description="Disordered" evidence="9">
    <location>
        <begin position="278"/>
        <end position="300"/>
    </location>
</feature>
<dbReference type="EMBL" id="QCYY01001249">
    <property type="protein sequence ID" value="ROT79418.1"/>
    <property type="molecule type" value="Genomic_DNA"/>
</dbReference>
<keyword evidence="4 8" id="KW-0863">Zinc-finger</keyword>
<organism evidence="11 12">
    <name type="scientific">Penaeus vannamei</name>
    <name type="common">Whiteleg shrimp</name>
    <name type="synonym">Litopenaeus vannamei</name>
    <dbReference type="NCBI Taxonomy" id="6689"/>
    <lineage>
        <taxon>Eukaryota</taxon>
        <taxon>Metazoa</taxon>
        <taxon>Ecdysozoa</taxon>
        <taxon>Arthropoda</taxon>
        <taxon>Crustacea</taxon>
        <taxon>Multicrustacea</taxon>
        <taxon>Malacostraca</taxon>
        <taxon>Eumalacostraca</taxon>
        <taxon>Eucarida</taxon>
        <taxon>Decapoda</taxon>
        <taxon>Dendrobranchiata</taxon>
        <taxon>Penaeoidea</taxon>
        <taxon>Penaeidae</taxon>
        <taxon>Penaeus</taxon>
    </lineage>
</organism>
<feature type="domain" description="C2H2-type" evidence="10">
    <location>
        <begin position="157"/>
        <end position="185"/>
    </location>
</feature>
<evidence type="ECO:0000256" key="6">
    <source>
        <dbReference type="ARBA" id="ARBA00023125"/>
    </source>
</evidence>
<feature type="region of interest" description="Disordered" evidence="9">
    <location>
        <begin position="778"/>
        <end position="809"/>
    </location>
</feature>
<dbReference type="GO" id="GO:0010468">
    <property type="term" value="P:regulation of gene expression"/>
    <property type="evidence" value="ECO:0007669"/>
    <property type="project" value="UniProtKB-ARBA"/>
</dbReference>
<feature type="compositionally biased region" description="Polar residues" evidence="9">
    <location>
        <begin position="136"/>
        <end position="145"/>
    </location>
</feature>
<dbReference type="FunFam" id="3.30.160.60:FF:000902">
    <property type="entry name" value="Zinc finger protein 445"/>
    <property type="match status" value="1"/>
</dbReference>
<dbReference type="FunFam" id="3.30.160.60:FF:000065">
    <property type="entry name" value="B-cell CLL/lymphoma 6, member B"/>
    <property type="match status" value="1"/>
</dbReference>
<feature type="compositionally biased region" description="Low complexity" evidence="9">
    <location>
        <begin position="287"/>
        <end position="298"/>
    </location>
</feature>
<dbReference type="PROSITE" id="PS00028">
    <property type="entry name" value="ZINC_FINGER_C2H2_1"/>
    <property type="match status" value="8"/>
</dbReference>
<dbReference type="PROSITE" id="PS50157">
    <property type="entry name" value="ZINC_FINGER_C2H2_2"/>
    <property type="match status" value="8"/>
</dbReference>
<dbReference type="FunFam" id="3.30.160.60:FF:000512">
    <property type="entry name" value="zinc finger protein 197 isoform X1"/>
    <property type="match status" value="1"/>
</dbReference>
<dbReference type="InterPro" id="IPR036236">
    <property type="entry name" value="Znf_C2H2_sf"/>
</dbReference>
<feature type="domain" description="C2H2-type" evidence="10">
    <location>
        <begin position="672"/>
        <end position="699"/>
    </location>
</feature>
<evidence type="ECO:0000256" key="7">
    <source>
        <dbReference type="ARBA" id="ARBA00023242"/>
    </source>
</evidence>
<feature type="region of interest" description="Disordered" evidence="9">
    <location>
        <begin position="839"/>
        <end position="873"/>
    </location>
</feature>
<dbReference type="InterPro" id="IPR013087">
    <property type="entry name" value="Znf_C2H2_type"/>
</dbReference>
<dbReference type="PANTHER" id="PTHR16515">
    <property type="entry name" value="PR DOMAIN ZINC FINGER PROTEIN"/>
    <property type="match status" value="1"/>
</dbReference>
<dbReference type="FunFam" id="3.30.160.60:FF:000624">
    <property type="entry name" value="zinc finger protein 697"/>
    <property type="match status" value="1"/>
</dbReference>
<dbReference type="SUPFAM" id="SSF57667">
    <property type="entry name" value="beta-beta-alpha zinc fingers"/>
    <property type="match status" value="4"/>
</dbReference>
<evidence type="ECO:0000256" key="1">
    <source>
        <dbReference type="ARBA" id="ARBA00004123"/>
    </source>
</evidence>
<keyword evidence="2" id="KW-0479">Metal-binding</keyword>
<reference evidence="11 12" key="1">
    <citation type="submission" date="2018-04" db="EMBL/GenBank/DDBJ databases">
        <authorList>
            <person name="Zhang X."/>
            <person name="Yuan J."/>
            <person name="Li F."/>
            <person name="Xiang J."/>
        </authorList>
    </citation>
    <scope>NUCLEOTIDE SEQUENCE [LARGE SCALE GENOMIC DNA]</scope>
    <source>
        <tissue evidence="11">Muscle</tissue>
    </source>
</reference>
<feature type="region of interest" description="Disordered" evidence="9">
    <location>
        <begin position="610"/>
        <end position="642"/>
    </location>
</feature>
<gene>
    <name evidence="11" type="ORF">C7M84_001866</name>
</gene>
<feature type="domain" description="C2H2-type" evidence="10">
    <location>
        <begin position="644"/>
        <end position="671"/>
    </location>
</feature>
<dbReference type="PANTHER" id="PTHR16515:SF49">
    <property type="entry name" value="GASTRULA ZINC FINGER PROTEIN XLCGF49.1-LIKE-RELATED"/>
    <property type="match status" value="1"/>
</dbReference>
<keyword evidence="5" id="KW-0862">Zinc</keyword>
<comment type="caution">
    <text evidence="11">The sequence shown here is derived from an EMBL/GenBank/DDBJ whole genome shotgun (WGS) entry which is preliminary data.</text>
</comment>
<comment type="subcellular location">
    <subcellularLocation>
        <location evidence="1">Nucleus</location>
    </subcellularLocation>
</comment>
<dbReference type="OrthoDB" id="654211at2759"/>
<dbReference type="SMART" id="SM00355">
    <property type="entry name" value="ZnF_C2H2"/>
    <property type="match status" value="10"/>
</dbReference>
<evidence type="ECO:0000313" key="11">
    <source>
        <dbReference type="EMBL" id="ROT79418.1"/>
    </source>
</evidence>
<feature type="compositionally biased region" description="Basic residues" evidence="9">
    <location>
        <begin position="796"/>
        <end position="809"/>
    </location>
</feature>
<feature type="domain" description="C2H2-type" evidence="10">
    <location>
        <begin position="188"/>
        <end position="216"/>
    </location>
</feature>
<feature type="compositionally biased region" description="Basic and acidic residues" evidence="9">
    <location>
        <begin position="630"/>
        <end position="642"/>
    </location>
</feature>
<keyword evidence="7" id="KW-0539">Nucleus</keyword>
<dbReference type="Proteomes" id="UP000283509">
    <property type="component" value="Unassembled WGS sequence"/>
</dbReference>
<sequence length="931" mass="100731">MFLVGESYPRVSPPGMGYLACPVCERESLVNVSDLQQRVATALIRPLSCPICSASVSGLQAFHHHLAAHLPNQHNPYADATPPTPLHNVSGYTPTHSPDAIPNLEHLEISDGAGSPRSPSVGVRKAPEERECTVERSASSKSLQELSPAPAQEHASSNCDLCGLVFSSEHFLRIHKDIIHTKSDFFDVSCKLCKEKFKDFEAYRQHVRESHSDRRYICDQCPKTFKMKGSLLVHTRMFHDPCSPGKCQVCSKTFTTKARKELHEKRYHGIGLEHLFAAGKASPPSPSSRQQRAASSSALGDAKNWLETLVTENKSMGDASLRMHEQAGQPSPGLPFPHPSPTQLQFPATPGLKMQQQFSLAEHPLDQAFGGHEHGDMLGRDEQLHQPMALDPADALQQDPQALRRGRARDAQPSWAAECQPHLFGQDMMQAKMSPEGHASPFRPSLKQEKLSLSAPSCSEASVSRIVGGHPQQSPVAVVSPQPHKSETPPAGVTDPPAAPAEARRNSFPLIGLGKAALPPADATRLHAGSYVSEFSLAGSGAMPVSPGPPACPAGDKALGPFPASQPLLYQPGHASLHVASYSPGLALIGGAHDSKVGVRVPPIVIPARADARRRALPPRRRGGSAASSSKKEGGSGKGEGKQWECEVCKKSFTTKYFLKKHKRLHTGETPYACEECGKTFTFQQSYHKHILYHSDDKPHQCSYCGRAFKEMSTLHNHVRIHTGEKPFVCETCGKAFRQRVSYLVHQRIHTGVMPYTCDVCNRSFRYKVSLRSHRCEPNAGTAAAPHAPADGDHHGGRRRGQGGRGGRRGLRADAAALLRVPLQTIDLAAIAYDGLSMSPEGKRLPPQKASPGSSRSPPSATSRAGGSQGSQDPLSMAFLHALVDPQQARLQGDCRPHVSLPPEALPFPSLSPGAMDADMEHDSFLTNLLM</sequence>
<evidence type="ECO:0000256" key="4">
    <source>
        <dbReference type="ARBA" id="ARBA00022771"/>
    </source>
</evidence>
<evidence type="ECO:0000313" key="12">
    <source>
        <dbReference type="Proteomes" id="UP000283509"/>
    </source>
</evidence>
<dbReference type="Gene3D" id="3.30.160.60">
    <property type="entry name" value="Classic Zinc Finger"/>
    <property type="match status" value="7"/>
</dbReference>
<protein>
    <submittedName>
        <fullName evidence="11">Zinc finger protein</fullName>
    </submittedName>
</protein>
<feature type="domain" description="C2H2-type" evidence="10">
    <location>
        <begin position="700"/>
        <end position="727"/>
    </location>
</feature>
<dbReference type="STRING" id="6689.A0A3R7ME52"/>
<keyword evidence="6" id="KW-0238">DNA-binding</keyword>
<evidence type="ECO:0000259" key="10">
    <source>
        <dbReference type="PROSITE" id="PS50157"/>
    </source>
</evidence>
<name>A0A3R7ME52_PENVA</name>
<reference evidence="11 12" key="2">
    <citation type="submission" date="2019-01" db="EMBL/GenBank/DDBJ databases">
        <title>The decoding of complex shrimp genome reveals the adaptation for benthos swimmer, frequently molting mechanism and breeding impact on genome.</title>
        <authorList>
            <person name="Sun Y."/>
            <person name="Gao Y."/>
            <person name="Yu Y."/>
        </authorList>
    </citation>
    <scope>NUCLEOTIDE SEQUENCE [LARGE SCALE GENOMIC DNA]</scope>
    <source>
        <tissue evidence="11">Muscle</tissue>
    </source>
</reference>
<feature type="region of interest" description="Disordered" evidence="9">
    <location>
        <begin position="470"/>
        <end position="502"/>
    </location>
</feature>
<evidence type="ECO:0000256" key="2">
    <source>
        <dbReference type="ARBA" id="ARBA00022723"/>
    </source>
</evidence>
<feature type="compositionally biased region" description="Basic and acidic residues" evidence="9">
    <location>
        <begin position="125"/>
        <end position="134"/>
    </location>
</feature>
<dbReference type="GO" id="GO:0005634">
    <property type="term" value="C:nucleus"/>
    <property type="evidence" value="ECO:0007669"/>
    <property type="project" value="UniProtKB-SubCell"/>
</dbReference>
<feature type="domain" description="C2H2-type" evidence="10">
    <location>
        <begin position="756"/>
        <end position="786"/>
    </location>
</feature>
<evidence type="ECO:0000256" key="3">
    <source>
        <dbReference type="ARBA" id="ARBA00022737"/>
    </source>
</evidence>
<dbReference type="InterPro" id="IPR050331">
    <property type="entry name" value="Zinc_finger"/>
</dbReference>
<feature type="region of interest" description="Disordered" evidence="9">
    <location>
        <begin position="73"/>
        <end position="150"/>
    </location>
</feature>
<dbReference type="GO" id="GO:0008270">
    <property type="term" value="F:zinc ion binding"/>
    <property type="evidence" value="ECO:0007669"/>
    <property type="project" value="UniProtKB-KW"/>
</dbReference>
<keyword evidence="3" id="KW-0677">Repeat</keyword>
<dbReference type="AlphaFoldDB" id="A0A3R7ME52"/>
<feature type="compositionally biased region" description="Low complexity" evidence="9">
    <location>
        <begin position="850"/>
        <end position="866"/>
    </location>
</feature>
<evidence type="ECO:0000256" key="9">
    <source>
        <dbReference type="SAM" id="MobiDB-lite"/>
    </source>
</evidence>